<name>A0A5B7JI67_PORTR</name>
<gene>
    <name evidence="1" type="ORF">E2C01_089702</name>
</gene>
<reference evidence="1 2" key="1">
    <citation type="submission" date="2019-05" db="EMBL/GenBank/DDBJ databases">
        <title>Another draft genome of Portunus trituberculatus and its Hox gene families provides insights of decapod evolution.</title>
        <authorList>
            <person name="Jeong J.-H."/>
            <person name="Song I."/>
            <person name="Kim S."/>
            <person name="Choi T."/>
            <person name="Kim D."/>
            <person name="Ryu S."/>
            <person name="Kim W."/>
        </authorList>
    </citation>
    <scope>NUCLEOTIDE SEQUENCE [LARGE SCALE GENOMIC DNA]</scope>
    <source>
        <tissue evidence="1">Muscle</tissue>
    </source>
</reference>
<dbReference type="EMBL" id="VSRR010098954">
    <property type="protein sequence ID" value="MPC94529.1"/>
    <property type="molecule type" value="Genomic_DNA"/>
</dbReference>
<protein>
    <submittedName>
        <fullName evidence="1">Uncharacterized protein</fullName>
    </submittedName>
</protein>
<sequence>MRNKPLRELSQFIPSFPLTLETRPLPSRYSAPALPLRRHSLGEELSVSLAHSIKLTEFRAIINRHPFPLSSVIHFLFSFHLLSVRRATRHRINHPPTPVALISTLGVTVSYRDTGRPTFQGGILFSTRSEPLGRTSTY</sequence>
<evidence type="ECO:0000313" key="2">
    <source>
        <dbReference type="Proteomes" id="UP000324222"/>
    </source>
</evidence>
<accession>A0A5B7JI67</accession>
<proteinExistence type="predicted"/>
<organism evidence="1 2">
    <name type="scientific">Portunus trituberculatus</name>
    <name type="common">Swimming crab</name>
    <name type="synonym">Neptunus trituberculatus</name>
    <dbReference type="NCBI Taxonomy" id="210409"/>
    <lineage>
        <taxon>Eukaryota</taxon>
        <taxon>Metazoa</taxon>
        <taxon>Ecdysozoa</taxon>
        <taxon>Arthropoda</taxon>
        <taxon>Crustacea</taxon>
        <taxon>Multicrustacea</taxon>
        <taxon>Malacostraca</taxon>
        <taxon>Eumalacostraca</taxon>
        <taxon>Eucarida</taxon>
        <taxon>Decapoda</taxon>
        <taxon>Pleocyemata</taxon>
        <taxon>Brachyura</taxon>
        <taxon>Eubrachyura</taxon>
        <taxon>Portunoidea</taxon>
        <taxon>Portunidae</taxon>
        <taxon>Portuninae</taxon>
        <taxon>Portunus</taxon>
    </lineage>
</organism>
<comment type="caution">
    <text evidence="1">The sequence shown here is derived from an EMBL/GenBank/DDBJ whole genome shotgun (WGS) entry which is preliminary data.</text>
</comment>
<dbReference type="Proteomes" id="UP000324222">
    <property type="component" value="Unassembled WGS sequence"/>
</dbReference>
<dbReference type="AlphaFoldDB" id="A0A5B7JI67"/>
<evidence type="ECO:0000313" key="1">
    <source>
        <dbReference type="EMBL" id="MPC94529.1"/>
    </source>
</evidence>
<keyword evidence="2" id="KW-1185">Reference proteome</keyword>